<feature type="domain" description="J" evidence="6">
    <location>
        <begin position="8"/>
        <end position="79"/>
    </location>
</feature>
<feature type="region of interest" description="Disordered" evidence="5">
    <location>
        <begin position="353"/>
        <end position="582"/>
    </location>
</feature>
<keyword evidence="1" id="KW-0479">Metal-binding</keyword>
<proteinExistence type="predicted"/>
<comment type="caution">
    <text evidence="7">The sequence shown here is derived from an EMBL/GenBank/DDBJ whole genome shotgun (WGS) entry which is preliminary data.</text>
</comment>
<dbReference type="InterPro" id="IPR013087">
    <property type="entry name" value="Znf_C2H2_type"/>
</dbReference>
<organism evidence="7 8">
    <name type="scientific">Cocos nucifera</name>
    <name type="common">Coconut palm</name>
    <dbReference type="NCBI Taxonomy" id="13894"/>
    <lineage>
        <taxon>Eukaryota</taxon>
        <taxon>Viridiplantae</taxon>
        <taxon>Streptophyta</taxon>
        <taxon>Embryophyta</taxon>
        <taxon>Tracheophyta</taxon>
        <taxon>Spermatophyta</taxon>
        <taxon>Magnoliopsida</taxon>
        <taxon>Liliopsida</taxon>
        <taxon>Arecaceae</taxon>
        <taxon>Arecoideae</taxon>
        <taxon>Cocoseae</taxon>
        <taxon>Attaleinae</taxon>
        <taxon>Cocos</taxon>
    </lineage>
</organism>
<dbReference type="Pfam" id="PF00226">
    <property type="entry name" value="DnaJ"/>
    <property type="match status" value="1"/>
</dbReference>
<dbReference type="InterPro" id="IPR036236">
    <property type="entry name" value="Znf_C2H2_sf"/>
</dbReference>
<dbReference type="CDD" id="cd06257">
    <property type="entry name" value="DnaJ"/>
    <property type="match status" value="1"/>
</dbReference>
<name>A0A8K0IUQ9_COCNU</name>
<evidence type="ECO:0000256" key="5">
    <source>
        <dbReference type="SAM" id="MobiDB-lite"/>
    </source>
</evidence>
<feature type="compositionally biased region" description="Acidic residues" evidence="5">
    <location>
        <begin position="372"/>
        <end position="386"/>
    </location>
</feature>
<feature type="compositionally biased region" description="Basic and acidic residues" evidence="5">
    <location>
        <begin position="472"/>
        <end position="495"/>
    </location>
</feature>
<dbReference type="SMART" id="SM00271">
    <property type="entry name" value="DnaJ"/>
    <property type="match status" value="1"/>
</dbReference>
<dbReference type="EMBL" id="CM017884">
    <property type="protein sequence ID" value="KAG1366774.1"/>
    <property type="molecule type" value="Genomic_DNA"/>
</dbReference>
<evidence type="ECO:0000256" key="3">
    <source>
        <dbReference type="ARBA" id="ARBA00022833"/>
    </source>
</evidence>
<dbReference type="PANTHER" id="PTHR45495:SF1">
    <property type="entry name" value="DNAJ PROTEIN JJJ1 HOMOLOG"/>
    <property type="match status" value="1"/>
</dbReference>
<keyword evidence="2" id="KW-0863">Zinc-finger</keyword>
<dbReference type="InterPro" id="IPR036869">
    <property type="entry name" value="J_dom_sf"/>
</dbReference>
<dbReference type="AlphaFoldDB" id="A0A8K0IUQ9"/>
<dbReference type="PROSITE" id="PS00028">
    <property type="entry name" value="ZINC_FINGER_C2H2_1"/>
    <property type="match status" value="1"/>
</dbReference>
<dbReference type="Proteomes" id="UP000797356">
    <property type="component" value="Chromosome 13"/>
</dbReference>
<keyword evidence="8" id="KW-1185">Reference proteome</keyword>
<dbReference type="SUPFAM" id="SSF46565">
    <property type="entry name" value="Chaperone J-domain"/>
    <property type="match status" value="1"/>
</dbReference>
<dbReference type="SMART" id="SM00451">
    <property type="entry name" value="ZnF_U1"/>
    <property type="match status" value="1"/>
</dbReference>
<dbReference type="Gene3D" id="1.10.287.110">
    <property type="entry name" value="DnaJ domain"/>
    <property type="match status" value="1"/>
</dbReference>
<feature type="compositionally biased region" description="Basic and acidic residues" evidence="5">
    <location>
        <begin position="537"/>
        <end position="551"/>
    </location>
</feature>
<sequence length="582" mass="67080">MAEGRKRCLYEVLGVHRDCSQDEIRAAYKRLALQLHPDKLASSASATSAADATAAFQELRHAYEVLSDPKERAWYDSHRSQILFSDPSSTSKSHRPSAFFDLDLYAFFSNTAFSGYSDAGKGFYKVYGDLFAKVYAQELWFAKEFGLGADAVPPAPLIGNLDSPYSQVTAFYNYWLGFCTVMDFGWVDEYDASMGPNRRTRRAMEEENKKVRKKAKREYNDTVRGLVAFVKKRDKRVINMAAKRNLEEEKRRAEEKLRKKEEERKKMERARMYEEPEWAKIDEEEEEKIVMGGGFDDLEEEDDKKKKKKKGAGEELYCVVCNKKFKSDKQWKNHEQSKKHRDKVAELRMTFNEEDKVLEEEEEGVHVGFDYEPPELEESDMVDELCEELREEIRLQEDGSDDEGLEDSDRKVGSDDEASILEAMVSGHKNRKNDSQDLHNSASDYDHYLDNDEQNLTGYDSERSRKNRAPKRRTEADVYDEAKRQQMGESQKEDSEVQNQEDDIEDNKEAISSPLQEVATRSKGGRATGKNQKSKKQSVDGKGAGRKDTAADSKNPSKGRKQKNRSLWNCLSERIHDQKEKK</sequence>
<evidence type="ECO:0000256" key="1">
    <source>
        <dbReference type="ARBA" id="ARBA00022723"/>
    </source>
</evidence>
<keyword evidence="3" id="KW-0862">Zinc</keyword>
<dbReference type="InterPro" id="IPR054076">
    <property type="entry name" value="ZUO1-like_ZHD"/>
</dbReference>
<dbReference type="InterPro" id="IPR022755">
    <property type="entry name" value="Znf_C2H2_jaz"/>
</dbReference>
<dbReference type="OrthoDB" id="5894at2759"/>
<evidence type="ECO:0000313" key="8">
    <source>
        <dbReference type="Proteomes" id="UP000797356"/>
    </source>
</evidence>
<dbReference type="Pfam" id="PF21884">
    <property type="entry name" value="ZUO1-like_ZHD"/>
    <property type="match status" value="1"/>
</dbReference>
<dbReference type="GO" id="GO:0005783">
    <property type="term" value="C:endoplasmic reticulum"/>
    <property type="evidence" value="ECO:0007669"/>
    <property type="project" value="UniProtKB-ARBA"/>
</dbReference>
<keyword evidence="4" id="KW-0175">Coiled coil</keyword>
<evidence type="ECO:0000256" key="4">
    <source>
        <dbReference type="SAM" id="Coils"/>
    </source>
</evidence>
<evidence type="ECO:0000259" key="6">
    <source>
        <dbReference type="PROSITE" id="PS50076"/>
    </source>
</evidence>
<dbReference type="InterPro" id="IPR003604">
    <property type="entry name" value="Matrin/U1-like-C_Znf_C2H2"/>
</dbReference>
<dbReference type="PRINTS" id="PR00625">
    <property type="entry name" value="JDOMAIN"/>
</dbReference>
<dbReference type="GO" id="GO:0003676">
    <property type="term" value="F:nucleic acid binding"/>
    <property type="evidence" value="ECO:0007669"/>
    <property type="project" value="InterPro"/>
</dbReference>
<dbReference type="InterPro" id="IPR044648">
    <property type="entry name" value="JJJ1_plant"/>
</dbReference>
<dbReference type="InterPro" id="IPR001623">
    <property type="entry name" value="DnaJ_domain"/>
</dbReference>
<dbReference type="PANTHER" id="PTHR45495">
    <property type="entry name" value="DNAJ PROTEIN JJJ1 HOMOLOG"/>
    <property type="match status" value="1"/>
</dbReference>
<dbReference type="SUPFAM" id="SSF57667">
    <property type="entry name" value="beta-beta-alpha zinc fingers"/>
    <property type="match status" value="1"/>
</dbReference>
<gene>
    <name evidence="7" type="ORF">COCNU_13G005640</name>
</gene>
<dbReference type="PROSITE" id="PS00636">
    <property type="entry name" value="DNAJ_1"/>
    <property type="match status" value="1"/>
</dbReference>
<dbReference type="GO" id="GO:0008270">
    <property type="term" value="F:zinc ion binding"/>
    <property type="evidence" value="ECO:0007669"/>
    <property type="project" value="UniProtKB-KW"/>
</dbReference>
<evidence type="ECO:0000313" key="7">
    <source>
        <dbReference type="EMBL" id="KAG1366774.1"/>
    </source>
</evidence>
<feature type="compositionally biased region" description="Basic and acidic residues" evidence="5">
    <location>
        <begin position="573"/>
        <end position="582"/>
    </location>
</feature>
<dbReference type="InterPro" id="IPR018253">
    <property type="entry name" value="DnaJ_domain_CS"/>
</dbReference>
<evidence type="ECO:0000256" key="2">
    <source>
        <dbReference type="ARBA" id="ARBA00022771"/>
    </source>
</evidence>
<feature type="coiled-coil region" evidence="4">
    <location>
        <begin position="201"/>
        <end position="270"/>
    </location>
</feature>
<feature type="region of interest" description="Disordered" evidence="5">
    <location>
        <begin position="292"/>
        <end position="312"/>
    </location>
</feature>
<dbReference type="Pfam" id="PF12171">
    <property type="entry name" value="zf-C2H2_jaz"/>
    <property type="match status" value="1"/>
</dbReference>
<dbReference type="PROSITE" id="PS50076">
    <property type="entry name" value="DNAJ_2"/>
    <property type="match status" value="1"/>
</dbReference>
<dbReference type="Gene3D" id="3.30.160.60">
    <property type="entry name" value="Classic Zinc Finger"/>
    <property type="match status" value="1"/>
</dbReference>
<feature type="compositionally biased region" description="Basic and acidic residues" evidence="5">
    <location>
        <begin position="387"/>
        <end position="397"/>
    </location>
</feature>
<protein>
    <submittedName>
        <fullName evidence="7">DNAJ protein JJJ1</fullName>
    </submittedName>
</protein>
<accession>A0A8K0IUQ9</accession>
<reference evidence="7" key="1">
    <citation type="journal article" date="2017" name="Gigascience">
        <title>The genome draft of coconut (Cocos nucifera).</title>
        <authorList>
            <person name="Xiao Y."/>
            <person name="Xu P."/>
            <person name="Fan H."/>
            <person name="Baudouin L."/>
            <person name="Xia W."/>
            <person name="Bocs S."/>
            <person name="Xu J."/>
            <person name="Li Q."/>
            <person name="Guo A."/>
            <person name="Zhou L."/>
            <person name="Li J."/>
            <person name="Wu Y."/>
            <person name="Ma Z."/>
            <person name="Armero A."/>
            <person name="Issali A.E."/>
            <person name="Liu N."/>
            <person name="Peng M."/>
            <person name="Yang Y."/>
        </authorList>
    </citation>
    <scope>NUCLEOTIDE SEQUENCE</scope>
    <source>
        <tissue evidence="7">Spear leaf of Hainan Tall coconut</tissue>
    </source>
</reference>
<reference evidence="7" key="2">
    <citation type="submission" date="2019-07" db="EMBL/GenBank/DDBJ databases">
        <authorList>
            <person name="Yang Y."/>
            <person name="Bocs S."/>
            <person name="Baudouin L."/>
        </authorList>
    </citation>
    <scope>NUCLEOTIDE SEQUENCE</scope>
    <source>
        <tissue evidence="7">Spear leaf of Hainan Tall coconut</tissue>
    </source>
</reference>